<evidence type="ECO:0000313" key="3">
    <source>
        <dbReference type="Proteomes" id="UP001314169"/>
    </source>
</evidence>
<name>A0ABN9ZLJ8_PIPNA</name>
<gene>
    <name evidence="2" type="ORF">MPIPNATIZW_LOCUS6091</name>
</gene>
<evidence type="ECO:0000313" key="2">
    <source>
        <dbReference type="EMBL" id="CAK6437785.1"/>
    </source>
</evidence>
<accession>A0ABN9ZLJ8</accession>
<organism evidence="2 3">
    <name type="scientific">Pipistrellus nathusii</name>
    <name type="common">Nathusius' pipistrelle</name>
    <dbReference type="NCBI Taxonomy" id="59473"/>
    <lineage>
        <taxon>Eukaryota</taxon>
        <taxon>Metazoa</taxon>
        <taxon>Chordata</taxon>
        <taxon>Craniata</taxon>
        <taxon>Vertebrata</taxon>
        <taxon>Euteleostomi</taxon>
        <taxon>Mammalia</taxon>
        <taxon>Eutheria</taxon>
        <taxon>Laurasiatheria</taxon>
        <taxon>Chiroptera</taxon>
        <taxon>Yangochiroptera</taxon>
        <taxon>Vespertilionidae</taxon>
        <taxon>Pipistrellus</taxon>
    </lineage>
</organism>
<proteinExistence type="predicted"/>
<dbReference type="EMBL" id="OY882873">
    <property type="protein sequence ID" value="CAK6437785.1"/>
    <property type="molecule type" value="Genomic_DNA"/>
</dbReference>
<feature type="region of interest" description="Disordered" evidence="1">
    <location>
        <begin position="1"/>
        <end position="28"/>
    </location>
</feature>
<sequence length="124" mass="13738">MEIRGRNPGSGNEIPNPFSGPKRQTLNVSFPSMGIKRGKEREVNTGDRKTSGRVEELKEVGLPARWAVFLGPGKRFPVKKVRPLPVLDAQDEGLPVLKGWLKEKLEVEGVPVEVKEALKSQKTI</sequence>
<evidence type="ECO:0000256" key="1">
    <source>
        <dbReference type="SAM" id="MobiDB-lite"/>
    </source>
</evidence>
<dbReference type="Proteomes" id="UP001314169">
    <property type="component" value="Chromosome 16"/>
</dbReference>
<reference evidence="2" key="1">
    <citation type="submission" date="2023-12" db="EMBL/GenBank/DDBJ databases">
        <authorList>
            <person name="Brown T."/>
        </authorList>
    </citation>
    <scope>NUCLEOTIDE SEQUENCE</scope>
</reference>
<keyword evidence="3" id="KW-1185">Reference proteome</keyword>
<protein>
    <submittedName>
        <fullName evidence="2">Uncharacterized protein</fullName>
    </submittedName>
</protein>